<evidence type="ECO:0000313" key="4">
    <source>
        <dbReference type="EMBL" id="SDM93618.1"/>
    </source>
</evidence>
<dbReference type="Proteomes" id="UP000199341">
    <property type="component" value="Unassembled WGS sequence"/>
</dbReference>
<dbReference type="InterPro" id="IPR036513">
    <property type="entry name" value="STAS_dom_sf"/>
</dbReference>
<dbReference type="Gene3D" id="3.30.750.24">
    <property type="entry name" value="STAS domain"/>
    <property type="match status" value="1"/>
</dbReference>
<dbReference type="CDD" id="cd07043">
    <property type="entry name" value="STAS_anti-anti-sigma_factors"/>
    <property type="match status" value="1"/>
</dbReference>
<dbReference type="PANTHER" id="PTHR33495">
    <property type="entry name" value="ANTI-SIGMA FACTOR ANTAGONIST TM_1081-RELATED-RELATED"/>
    <property type="match status" value="1"/>
</dbReference>
<dbReference type="EMBL" id="FNIE01000002">
    <property type="protein sequence ID" value="SDM93618.1"/>
    <property type="molecule type" value="Genomic_DNA"/>
</dbReference>
<name>A0A1G9XA57_9ACTN</name>
<dbReference type="STRING" id="310781.SAMN05216259_10258"/>
<dbReference type="InterPro" id="IPR002645">
    <property type="entry name" value="STAS_dom"/>
</dbReference>
<evidence type="ECO:0000313" key="5">
    <source>
        <dbReference type="Proteomes" id="UP000199341"/>
    </source>
</evidence>
<dbReference type="SUPFAM" id="SSF52091">
    <property type="entry name" value="SpoIIaa-like"/>
    <property type="match status" value="1"/>
</dbReference>
<evidence type="ECO:0000256" key="1">
    <source>
        <dbReference type="ARBA" id="ARBA00009013"/>
    </source>
</evidence>
<evidence type="ECO:0000256" key="2">
    <source>
        <dbReference type="RuleBase" id="RU003749"/>
    </source>
</evidence>
<dbReference type="RefSeq" id="WP_093782800.1">
    <property type="nucleotide sequence ID" value="NZ_FNIE01000002.1"/>
</dbReference>
<dbReference type="PROSITE" id="PS50801">
    <property type="entry name" value="STAS"/>
    <property type="match status" value="1"/>
</dbReference>
<gene>
    <name evidence="4" type="ORF">SAMN05216259_10258</name>
</gene>
<evidence type="ECO:0000259" key="3">
    <source>
        <dbReference type="PROSITE" id="PS50801"/>
    </source>
</evidence>
<feature type="domain" description="STAS" evidence="3">
    <location>
        <begin position="23"/>
        <end position="133"/>
    </location>
</feature>
<dbReference type="InterPro" id="IPR003658">
    <property type="entry name" value="Anti-sigma_ant"/>
</dbReference>
<dbReference type="NCBIfam" id="TIGR00377">
    <property type="entry name" value="ant_ant_sig"/>
    <property type="match status" value="1"/>
</dbReference>
<accession>A0A1G9XA57</accession>
<keyword evidence="5" id="KW-1185">Reference proteome</keyword>
<dbReference type="GO" id="GO:0043856">
    <property type="term" value="F:anti-sigma factor antagonist activity"/>
    <property type="evidence" value="ECO:0007669"/>
    <property type="project" value="InterPro"/>
</dbReference>
<dbReference type="AlphaFoldDB" id="A0A1G9XA57"/>
<organism evidence="4 5">
    <name type="scientific">Actinacidiphila guanduensis</name>
    <dbReference type="NCBI Taxonomy" id="310781"/>
    <lineage>
        <taxon>Bacteria</taxon>
        <taxon>Bacillati</taxon>
        <taxon>Actinomycetota</taxon>
        <taxon>Actinomycetes</taxon>
        <taxon>Kitasatosporales</taxon>
        <taxon>Streptomycetaceae</taxon>
        <taxon>Actinacidiphila</taxon>
    </lineage>
</organism>
<dbReference type="Pfam" id="PF01740">
    <property type="entry name" value="STAS"/>
    <property type="match status" value="1"/>
</dbReference>
<dbReference type="OrthoDB" id="4284170at2"/>
<reference evidence="4 5" key="1">
    <citation type="submission" date="2016-10" db="EMBL/GenBank/DDBJ databases">
        <authorList>
            <person name="de Groot N.N."/>
        </authorList>
    </citation>
    <scope>NUCLEOTIDE SEQUENCE [LARGE SCALE GENOMIC DNA]</scope>
    <source>
        <strain evidence="4 5">CGMCC 4.2022</strain>
    </source>
</reference>
<protein>
    <recommendedName>
        <fullName evidence="2">Anti-sigma factor antagonist</fullName>
    </recommendedName>
</protein>
<sequence length="140" mass="15315">MQQGEQRPEQAVRPGDAVPAPTRWARTYRLRDVTVVELSGEIDLASEAEVTPHLLAAALWPRPPRVVLDLGPVEFIDCFGLSLLVRTRRRVAERGGRLAMVCDRPQTRRLLRLTGLEPLFSPVPTLDDAVAGAAGDTGTP</sequence>
<proteinExistence type="inferred from homology"/>
<comment type="similarity">
    <text evidence="1 2">Belongs to the anti-sigma-factor antagonist family.</text>
</comment>
<dbReference type="PANTHER" id="PTHR33495:SF2">
    <property type="entry name" value="ANTI-SIGMA FACTOR ANTAGONIST TM_1081-RELATED"/>
    <property type="match status" value="1"/>
</dbReference>